<dbReference type="PANTHER" id="PTHR43163:SF6">
    <property type="entry name" value="DIPEPTIDE TRANSPORT SYSTEM PERMEASE PROTEIN DPPB-RELATED"/>
    <property type="match status" value="1"/>
</dbReference>
<comment type="subcellular location">
    <subcellularLocation>
        <location evidence="1 7">Cell membrane</location>
        <topology evidence="1 7">Multi-pass membrane protein</topology>
    </subcellularLocation>
</comment>
<dbReference type="Pfam" id="PF00528">
    <property type="entry name" value="BPD_transp_1"/>
    <property type="match status" value="1"/>
</dbReference>
<dbReference type="InterPro" id="IPR035906">
    <property type="entry name" value="MetI-like_sf"/>
</dbReference>
<proteinExistence type="inferred from homology"/>
<evidence type="ECO:0000313" key="9">
    <source>
        <dbReference type="EMBL" id="QPC80653.1"/>
    </source>
</evidence>
<feature type="transmembrane region" description="Helical" evidence="7">
    <location>
        <begin position="305"/>
        <end position="331"/>
    </location>
</feature>
<evidence type="ECO:0000256" key="5">
    <source>
        <dbReference type="ARBA" id="ARBA00022989"/>
    </source>
</evidence>
<comment type="similarity">
    <text evidence="7">Belongs to the binding-protein-dependent transport system permease family.</text>
</comment>
<evidence type="ECO:0000256" key="7">
    <source>
        <dbReference type="RuleBase" id="RU363032"/>
    </source>
</evidence>
<gene>
    <name evidence="9" type="ORF">G4Y79_13120</name>
</gene>
<dbReference type="SUPFAM" id="SSF161098">
    <property type="entry name" value="MetI-like"/>
    <property type="match status" value="1"/>
</dbReference>
<dbReference type="AlphaFoldDB" id="A0A7S8IDC4"/>
<evidence type="ECO:0000256" key="3">
    <source>
        <dbReference type="ARBA" id="ARBA00022475"/>
    </source>
</evidence>
<dbReference type="Proteomes" id="UP000594468">
    <property type="component" value="Chromosome"/>
</dbReference>
<dbReference type="RefSeq" id="WP_195168728.1">
    <property type="nucleotide sequence ID" value="NZ_CP062983.1"/>
</dbReference>
<feature type="transmembrane region" description="Helical" evidence="7">
    <location>
        <begin position="139"/>
        <end position="161"/>
    </location>
</feature>
<protein>
    <submittedName>
        <fullName evidence="9">ABC transporter permease</fullName>
    </submittedName>
</protein>
<evidence type="ECO:0000256" key="2">
    <source>
        <dbReference type="ARBA" id="ARBA00022448"/>
    </source>
</evidence>
<dbReference type="KEGG" id="pmet:G4Y79_13120"/>
<dbReference type="Pfam" id="PF19300">
    <property type="entry name" value="BPD_transp_1_N"/>
    <property type="match status" value="1"/>
</dbReference>
<dbReference type="InterPro" id="IPR000515">
    <property type="entry name" value="MetI-like"/>
</dbReference>
<keyword evidence="6 7" id="KW-0472">Membrane</keyword>
<sequence>MSFQLYFFRRLVFIVPLLFGITIIAFLIANAVPADPVTANLPQNALGDETLVQAFREKWGLDQPPHVQYLTYISNLLRGDMGTSIKTGRPVIVDIGEFLPATIELATLAIVFGLVMGVGVGIISAVYRNTLIDYVSRIFALIGVSFPVFLLALIGLTVLYAQLGIVAGPGRLGFRTPDPDHITGFFTLDALLTGDFETFQEAFSHIVLPAFILGIYVAGTIARVTRSALLEVLGMDYMRTARAKGLGERRVLWHGVRNALIPVVTIIGLSYGNLLAGTVLVESIFAWPGIGRYMFRASTSQDFPAIMGVSMLIALIYIIVNFVVDMLYFFVDPRIRTEGR</sequence>
<keyword evidence="4 7" id="KW-0812">Transmembrane</keyword>
<reference evidence="9 10" key="1">
    <citation type="submission" date="2020-02" db="EMBL/GenBank/DDBJ databases">
        <authorList>
            <person name="Zheng R.K."/>
            <person name="Sun C.M."/>
        </authorList>
    </citation>
    <scope>NUCLEOTIDE SEQUENCE [LARGE SCALE GENOMIC DNA]</scope>
    <source>
        <strain evidence="10">rifampicinis</strain>
    </source>
</reference>
<evidence type="ECO:0000259" key="8">
    <source>
        <dbReference type="PROSITE" id="PS50928"/>
    </source>
</evidence>
<dbReference type="PANTHER" id="PTHR43163">
    <property type="entry name" value="DIPEPTIDE TRANSPORT SYSTEM PERMEASE PROTEIN DPPB-RELATED"/>
    <property type="match status" value="1"/>
</dbReference>
<dbReference type="Gene3D" id="1.10.3720.10">
    <property type="entry name" value="MetI-like"/>
    <property type="match status" value="1"/>
</dbReference>
<accession>A0A7S8IDC4</accession>
<feature type="transmembrane region" description="Helical" evidence="7">
    <location>
        <begin position="105"/>
        <end position="127"/>
    </location>
</feature>
<evidence type="ECO:0000313" key="10">
    <source>
        <dbReference type="Proteomes" id="UP000594468"/>
    </source>
</evidence>
<feature type="transmembrane region" description="Helical" evidence="7">
    <location>
        <begin position="259"/>
        <end position="285"/>
    </location>
</feature>
<keyword evidence="5 7" id="KW-1133">Transmembrane helix</keyword>
<keyword evidence="10" id="KW-1185">Reference proteome</keyword>
<dbReference type="EMBL" id="CP062983">
    <property type="protein sequence ID" value="QPC80653.1"/>
    <property type="molecule type" value="Genomic_DNA"/>
</dbReference>
<name>A0A7S8IDC4_9CHLR</name>
<evidence type="ECO:0000256" key="1">
    <source>
        <dbReference type="ARBA" id="ARBA00004651"/>
    </source>
</evidence>
<feature type="domain" description="ABC transmembrane type-1" evidence="8">
    <location>
        <begin position="99"/>
        <end position="328"/>
    </location>
</feature>
<keyword evidence="3" id="KW-1003">Cell membrane</keyword>
<keyword evidence="2 7" id="KW-0813">Transport</keyword>
<dbReference type="GO" id="GO:0005886">
    <property type="term" value="C:plasma membrane"/>
    <property type="evidence" value="ECO:0007669"/>
    <property type="project" value="UniProtKB-SubCell"/>
</dbReference>
<feature type="transmembrane region" description="Helical" evidence="7">
    <location>
        <begin position="12"/>
        <end position="32"/>
    </location>
</feature>
<dbReference type="GO" id="GO:0071916">
    <property type="term" value="F:dipeptide transmembrane transporter activity"/>
    <property type="evidence" value="ECO:0007669"/>
    <property type="project" value="TreeGrafter"/>
</dbReference>
<dbReference type="InterPro" id="IPR045621">
    <property type="entry name" value="BPD_transp_1_N"/>
</dbReference>
<organism evidence="9 10">
    <name type="scientific">Phototrophicus methaneseepsis</name>
    <dbReference type="NCBI Taxonomy" id="2710758"/>
    <lineage>
        <taxon>Bacteria</taxon>
        <taxon>Bacillati</taxon>
        <taxon>Chloroflexota</taxon>
        <taxon>Candidatus Thermofontia</taxon>
        <taxon>Phototrophicales</taxon>
        <taxon>Phototrophicaceae</taxon>
        <taxon>Phototrophicus</taxon>
    </lineage>
</organism>
<dbReference type="PROSITE" id="PS50928">
    <property type="entry name" value="ABC_TM1"/>
    <property type="match status" value="1"/>
</dbReference>
<feature type="transmembrane region" description="Helical" evidence="7">
    <location>
        <begin position="202"/>
        <end position="222"/>
    </location>
</feature>
<evidence type="ECO:0000256" key="6">
    <source>
        <dbReference type="ARBA" id="ARBA00023136"/>
    </source>
</evidence>
<evidence type="ECO:0000256" key="4">
    <source>
        <dbReference type="ARBA" id="ARBA00022692"/>
    </source>
</evidence>